<accession>A0A0G0NPU6</accession>
<evidence type="ECO:0008006" key="3">
    <source>
        <dbReference type="Google" id="ProtNLM"/>
    </source>
</evidence>
<dbReference type="AlphaFoldDB" id="A0A0G0NPU6"/>
<evidence type="ECO:0000313" key="2">
    <source>
        <dbReference type="Proteomes" id="UP000034324"/>
    </source>
</evidence>
<dbReference type="Gene3D" id="2.40.70.10">
    <property type="entry name" value="Acid Proteases"/>
    <property type="match status" value="1"/>
</dbReference>
<evidence type="ECO:0000313" key="1">
    <source>
        <dbReference type="EMBL" id="KKQ79091.1"/>
    </source>
</evidence>
<organism evidence="1 2">
    <name type="scientific">Candidatus Daviesbacteria bacterium GW2011_GWF2_38_6</name>
    <dbReference type="NCBI Taxonomy" id="1618432"/>
    <lineage>
        <taxon>Bacteria</taxon>
        <taxon>Candidatus Daviesiibacteriota</taxon>
    </lineage>
</organism>
<comment type="caution">
    <text evidence="1">The sequence shown here is derived from an EMBL/GenBank/DDBJ whole genome shotgun (WGS) entry which is preliminary data.</text>
</comment>
<dbReference type="EMBL" id="LBVC01000003">
    <property type="protein sequence ID" value="KKQ79091.1"/>
    <property type="molecule type" value="Genomic_DNA"/>
</dbReference>
<dbReference type="Proteomes" id="UP000034324">
    <property type="component" value="Unassembled WGS sequence"/>
</dbReference>
<protein>
    <recommendedName>
        <fullName evidence="3">Peptidase A2 domain-containing protein</fullName>
    </recommendedName>
</protein>
<gene>
    <name evidence="1" type="ORF">US99_C0003G0012</name>
</gene>
<name>A0A0G0NPU6_9BACT</name>
<dbReference type="SUPFAM" id="SSF50630">
    <property type="entry name" value="Acid proteases"/>
    <property type="match status" value="1"/>
</dbReference>
<sequence>MNFPYASLSGIPKDTRRPLVSIKFIHKDKFTLPILSLIDSGADYSYLTMEIVKLLEIDLSNVKFEKSFGINGSVFLCYPSKITIEIGGHRLDIPVRFSNQLNTPFKCVLGQEDFFSKTRVVFERYKWNLDIKVIENS</sequence>
<reference evidence="1 2" key="1">
    <citation type="journal article" date="2015" name="Nature">
        <title>rRNA introns, odd ribosomes, and small enigmatic genomes across a large radiation of phyla.</title>
        <authorList>
            <person name="Brown C.T."/>
            <person name="Hug L.A."/>
            <person name="Thomas B.C."/>
            <person name="Sharon I."/>
            <person name="Castelle C.J."/>
            <person name="Singh A."/>
            <person name="Wilkins M.J."/>
            <person name="Williams K.H."/>
            <person name="Banfield J.F."/>
        </authorList>
    </citation>
    <scope>NUCLEOTIDE SEQUENCE [LARGE SCALE GENOMIC DNA]</scope>
</reference>
<dbReference type="InterPro" id="IPR021109">
    <property type="entry name" value="Peptidase_aspartic_dom_sf"/>
</dbReference>
<proteinExistence type="predicted"/>